<dbReference type="PROSITE" id="PS50918">
    <property type="entry name" value="WWE"/>
    <property type="match status" value="1"/>
</dbReference>
<feature type="domain" description="WWE" evidence="1">
    <location>
        <begin position="1"/>
        <end position="77"/>
    </location>
</feature>
<gene>
    <name evidence="3" type="ORF">GPM918_LOCUS15491</name>
    <name evidence="2" type="ORF">OVA965_LOCUS1914</name>
    <name evidence="5" type="ORF">SRO942_LOCUS15491</name>
    <name evidence="4" type="ORF">TMI583_LOCUS1914</name>
</gene>
<dbReference type="Gene3D" id="3.30.720.50">
    <property type="match status" value="1"/>
</dbReference>
<accession>A0A814JBI5</accession>
<organism evidence="3 6">
    <name type="scientific">Didymodactylos carnosus</name>
    <dbReference type="NCBI Taxonomy" id="1234261"/>
    <lineage>
        <taxon>Eukaryota</taxon>
        <taxon>Metazoa</taxon>
        <taxon>Spiralia</taxon>
        <taxon>Gnathifera</taxon>
        <taxon>Rotifera</taxon>
        <taxon>Eurotatoria</taxon>
        <taxon>Bdelloidea</taxon>
        <taxon>Philodinida</taxon>
        <taxon>Philodinidae</taxon>
        <taxon>Didymodactylos</taxon>
    </lineage>
</organism>
<name>A0A814JBI5_9BILA</name>
<dbReference type="Proteomes" id="UP000682733">
    <property type="component" value="Unassembled WGS sequence"/>
</dbReference>
<dbReference type="EMBL" id="CAJNOQ010003908">
    <property type="protein sequence ID" value="CAF1035236.1"/>
    <property type="molecule type" value="Genomic_DNA"/>
</dbReference>
<protein>
    <recommendedName>
        <fullName evidence="1">WWE domain-containing protein</fullName>
    </recommendedName>
</protein>
<dbReference type="OrthoDB" id="10007153at2759"/>
<evidence type="ECO:0000313" key="5">
    <source>
        <dbReference type="EMBL" id="CAF3805882.1"/>
    </source>
</evidence>
<evidence type="ECO:0000313" key="2">
    <source>
        <dbReference type="EMBL" id="CAF0749301.1"/>
    </source>
</evidence>
<dbReference type="Proteomes" id="UP000663829">
    <property type="component" value="Unassembled WGS sequence"/>
</dbReference>
<sequence>MATGAVDGIWYWKSNANPFSSTEPAEWSRFSDIENEIIEDAFQHNKKEVLLDNHSIDFKLELQINKSDKTRQRPVLRKSDDCNQQFAPRETRFNIVDMPVKTFTEAGGFSKLQHSSVPSLFRNWVQKINTKELRSFILL</sequence>
<evidence type="ECO:0000259" key="1">
    <source>
        <dbReference type="PROSITE" id="PS50918"/>
    </source>
</evidence>
<keyword evidence="6" id="KW-1185">Reference proteome</keyword>
<evidence type="ECO:0000313" key="4">
    <source>
        <dbReference type="EMBL" id="CAF3527737.1"/>
    </source>
</evidence>
<proteinExistence type="predicted"/>
<dbReference type="Pfam" id="PF02825">
    <property type="entry name" value="WWE"/>
    <property type="match status" value="1"/>
</dbReference>
<evidence type="ECO:0000313" key="6">
    <source>
        <dbReference type="Proteomes" id="UP000663829"/>
    </source>
</evidence>
<evidence type="ECO:0000313" key="3">
    <source>
        <dbReference type="EMBL" id="CAF1035236.1"/>
    </source>
</evidence>
<dbReference type="EMBL" id="CAJOBC010003908">
    <property type="protein sequence ID" value="CAF3805882.1"/>
    <property type="molecule type" value="Genomic_DNA"/>
</dbReference>
<reference evidence="3" key="1">
    <citation type="submission" date="2021-02" db="EMBL/GenBank/DDBJ databases">
        <authorList>
            <person name="Nowell W R."/>
        </authorList>
    </citation>
    <scope>NUCLEOTIDE SEQUENCE</scope>
</reference>
<dbReference type="Proteomes" id="UP000681722">
    <property type="component" value="Unassembled WGS sequence"/>
</dbReference>
<dbReference type="AlphaFoldDB" id="A0A814JBI5"/>
<dbReference type="SUPFAM" id="SSF117839">
    <property type="entry name" value="WWE domain"/>
    <property type="match status" value="1"/>
</dbReference>
<dbReference type="Proteomes" id="UP000677228">
    <property type="component" value="Unassembled WGS sequence"/>
</dbReference>
<comment type="caution">
    <text evidence="3">The sequence shown here is derived from an EMBL/GenBank/DDBJ whole genome shotgun (WGS) entry which is preliminary data.</text>
</comment>
<dbReference type="InterPro" id="IPR004170">
    <property type="entry name" value="WWE_dom"/>
</dbReference>
<dbReference type="InterPro" id="IPR037197">
    <property type="entry name" value="WWE_dom_sf"/>
</dbReference>
<dbReference type="EMBL" id="CAJNOK010000382">
    <property type="protein sequence ID" value="CAF0749301.1"/>
    <property type="molecule type" value="Genomic_DNA"/>
</dbReference>
<dbReference type="EMBL" id="CAJOBA010000382">
    <property type="protein sequence ID" value="CAF3527737.1"/>
    <property type="molecule type" value="Genomic_DNA"/>
</dbReference>